<dbReference type="PANTHER" id="PTHR38445">
    <property type="entry name" value="HTH-TYPE TRANSCRIPTIONAL REPRESSOR YTRA"/>
    <property type="match status" value="1"/>
</dbReference>
<gene>
    <name evidence="5" type="ORF">KQI89_05295</name>
</gene>
<dbReference type="PROSITE" id="PS50949">
    <property type="entry name" value="HTH_GNTR"/>
    <property type="match status" value="1"/>
</dbReference>
<dbReference type="RefSeq" id="WP_216456190.1">
    <property type="nucleotide sequence ID" value="NZ_JAHLQL010000001.1"/>
</dbReference>
<keyword evidence="3" id="KW-0804">Transcription</keyword>
<dbReference type="Proteomes" id="UP000736583">
    <property type="component" value="Unassembled WGS sequence"/>
</dbReference>
<comment type="caution">
    <text evidence="5">The sequence shown here is derived from an EMBL/GenBank/DDBJ whole genome shotgun (WGS) entry which is preliminary data.</text>
</comment>
<dbReference type="CDD" id="cd07377">
    <property type="entry name" value="WHTH_GntR"/>
    <property type="match status" value="1"/>
</dbReference>
<dbReference type="SMART" id="SM00345">
    <property type="entry name" value="HTH_GNTR"/>
    <property type="match status" value="1"/>
</dbReference>
<feature type="domain" description="HTH gntR-type" evidence="4">
    <location>
        <begin position="9"/>
        <end position="77"/>
    </location>
</feature>
<dbReference type="PANTHER" id="PTHR38445:SF6">
    <property type="entry name" value="GNTR-FAMILY TRANSCRIPTIONAL REGULATOR"/>
    <property type="match status" value="1"/>
</dbReference>
<dbReference type="Pfam" id="PF00392">
    <property type="entry name" value="GntR"/>
    <property type="match status" value="1"/>
</dbReference>
<keyword evidence="1" id="KW-0805">Transcription regulation</keyword>
<organism evidence="5 6">
    <name type="scientific">Clostridium simiarum</name>
    <dbReference type="NCBI Taxonomy" id="2841506"/>
    <lineage>
        <taxon>Bacteria</taxon>
        <taxon>Bacillati</taxon>
        <taxon>Bacillota</taxon>
        <taxon>Clostridia</taxon>
        <taxon>Eubacteriales</taxon>
        <taxon>Clostridiaceae</taxon>
        <taxon>Clostridium</taxon>
    </lineage>
</organism>
<evidence type="ECO:0000313" key="6">
    <source>
        <dbReference type="Proteomes" id="UP000736583"/>
    </source>
</evidence>
<evidence type="ECO:0000256" key="1">
    <source>
        <dbReference type="ARBA" id="ARBA00023015"/>
    </source>
</evidence>
<evidence type="ECO:0000256" key="2">
    <source>
        <dbReference type="ARBA" id="ARBA00023125"/>
    </source>
</evidence>
<evidence type="ECO:0000259" key="4">
    <source>
        <dbReference type="PROSITE" id="PS50949"/>
    </source>
</evidence>
<reference evidence="5 6" key="1">
    <citation type="submission" date="2021-06" db="EMBL/GenBank/DDBJ databases">
        <authorList>
            <person name="Sun Q."/>
            <person name="Li D."/>
        </authorList>
    </citation>
    <scope>NUCLEOTIDE SEQUENCE [LARGE SCALE GENOMIC DNA]</scope>
    <source>
        <strain evidence="5 6">MSJ-4</strain>
    </source>
</reference>
<name>A0ABS6F0N1_9CLOT</name>
<evidence type="ECO:0000256" key="3">
    <source>
        <dbReference type="ARBA" id="ARBA00023163"/>
    </source>
</evidence>
<protein>
    <submittedName>
        <fullName evidence="5">GntR family transcriptional regulator</fullName>
    </submittedName>
</protein>
<accession>A0ABS6F0N1</accession>
<sequence length="123" mass="14183">MDFIFDDKLPIYTQIINYIKKKIILGEICGGDKLPSVRDLSSELKVNPNTIQRSYQELEREGLTYTQRGTGTFVTENKDAIFTLKKDMAKEVIDRFLREMKDLGFKGKDIINIVSEETNKGEE</sequence>
<proteinExistence type="predicted"/>
<keyword evidence="6" id="KW-1185">Reference proteome</keyword>
<keyword evidence="2" id="KW-0238">DNA-binding</keyword>
<dbReference type="InterPro" id="IPR000524">
    <property type="entry name" value="Tscrpt_reg_HTH_GntR"/>
</dbReference>
<dbReference type="EMBL" id="JAHLQL010000001">
    <property type="protein sequence ID" value="MBU5591173.1"/>
    <property type="molecule type" value="Genomic_DNA"/>
</dbReference>
<evidence type="ECO:0000313" key="5">
    <source>
        <dbReference type="EMBL" id="MBU5591173.1"/>
    </source>
</evidence>